<dbReference type="RefSeq" id="WP_273378496.1">
    <property type="nucleotide sequence ID" value="NZ_PIUK01000032.1"/>
</dbReference>
<proteinExistence type="predicted"/>
<reference evidence="1" key="1">
    <citation type="submission" date="2017-11" db="EMBL/GenBank/DDBJ databases">
        <title>Three new genomes from thermophilic consortium.</title>
        <authorList>
            <person name="Quaggio R."/>
            <person name="Amgarten D."/>
            <person name="Setubal J.C."/>
        </authorList>
    </citation>
    <scope>NUCLEOTIDE SEQUENCE</scope>
    <source>
        <strain evidence="1">ZCTH01-B2</strain>
    </source>
</reference>
<dbReference type="InterPro" id="IPR023393">
    <property type="entry name" value="START-like_dom_sf"/>
</dbReference>
<accession>A0A953LGV3</accession>
<dbReference type="AlphaFoldDB" id="A0A953LGV3"/>
<comment type="caution">
    <text evidence="1">The sequence shown here is derived from an EMBL/GenBank/DDBJ whole genome shotgun (WGS) entry which is preliminary data.</text>
</comment>
<gene>
    <name evidence="1" type="ORF">CWE10_05165</name>
</gene>
<sequence length="147" mass="16420">MRVAGQFRFDAPPEIMYRLFSNKDALLNATIGLQSLEEVEPDRWNATLKVGIGGFALVYHGILEVTDRVPNESFHLHIAAETHNGSAEAEADLRFLPDGDGTLVTYEADIEFRGAQKLLPSLAKGLVDYFMHGMREYLEKARARALL</sequence>
<evidence type="ECO:0000313" key="2">
    <source>
        <dbReference type="Proteomes" id="UP000732377"/>
    </source>
</evidence>
<evidence type="ECO:0008006" key="3">
    <source>
        <dbReference type="Google" id="ProtNLM"/>
    </source>
</evidence>
<dbReference type="PANTHER" id="PTHR38588">
    <property type="entry name" value="BLL0334 PROTEIN"/>
    <property type="match status" value="1"/>
</dbReference>
<evidence type="ECO:0000313" key="1">
    <source>
        <dbReference type="EMBL" id="MBY6275601.1"/>
    </source>
</evidence>
<dbReference type="Gene3D" id="3.30.530.20">
    <property type="match status" value="1"/>
</dbReference>
<dbReference type="InterPro" id="IPR010419">
    <property type="entry name" value="CO_DH_gsu"/>
</dbReference>
<name>A0A953LGV3_SYMTR</name>
<dbReference type="SUPFAM" id="SSF55961">
    <property type="entry name" value="Bet v1-like"/>
    <property type="match status" value="1"/>
</dbReference>
<dbReference type="PANTHER" id="PTHR38588:SF1">
    <property type="entry name" value="BLL0334 PROTEIN"/>
    <property type="match status" value="1"/>
</dbReference>
<protein>
    <recommendedName>
        <fullName evidence="3">Carbon monoxide dehydrogenase</fullName>
    </recommendedName>
</protein>
<dbReference type="Pfam" id="PF06240">
    <property type="entry name" value="COXG"/>
    <property type="match status" value="1"/>
</dbReference>
<dbReference type="Proteomes" id="UP000732377">
    <property type="component" value="Unassembled WGS sequence"/>
</dbReference>
<dbReference type="EMBL" id="PIUK01000032">
    <property type="protein sequence ID" value="MBY6275601.1"/>
    <property type="molecule type" value="Genomic_DNA"/>
</dbReference>
<organism evidence="1 2">
    <name type="scientific">Symbiobacterium thermophilum</name>
    <dbReference type="NCBI Taxonomy" id="2734"/>
    <lineage>
        <taxon>Bacteria</taxon>
        <taxon>Bacillati</taxon>
        <taxon>Bacillota</taxon>
        <taxon>Clostridia</taxon>
        <taxon>Eubacteriales</taxon>
        <taxon>Symbiobacteriaceae</taxon>
        <taxon>Symbiobacterium</taxon>
    </lineage>
</organism>